<keyword evidence="1" id="KW-0479">Metal-binding</keyword>
<dbReference type="InterPro" id="IPR052891">
    <property type="entry name" value="DNA-3mA_glycosylase"/>
</dbReference>
<feature type="binding site" evidence="1">
    <location>
        <position position="27"/>
    </location>
    <ligand>
        <name>Zn(2+)</name>
        <dbReference type="ChEBI" id="CHEBI:29105"/>
    </ligand>
</feature>
<evidence type="ECO:0000256" key="1">
    <source>
        <dbReference type="PIRSR" id="PIRSR605019-1"/>
    </source>
</evidence>
<dbReference type="EMBL" id="FWFP01000012">
    <property type="protein sequence ID" value="SLN70585.1"/>
    <property type="molecule type" value="Genomic_DNA"/>
</dbReference>
<gene>
    <name evidence="2" type="primary">tag_2</name>
    <name evidence="2" type="ORF">RUM8411_03615</name>
</gene>
<reference evidence="3" key="1">
    <citation type="submission" date="2017-03" db="EMBL/GenBank/DDBJ databases">
        <authorList>
            <person name="Rodrigo-Torres L."/>
            <person name="Arahal R.D."/>
            <person name="Lucena T."/>
        </authorList>
    </citation>
    <scope>NUCLEOTIDE SEQUENCE [LARGE SCALE GENOMIC DNA]</scope>
    <source>
        <strain evidence="3">CECT 8411</strain>
    </source>
</reference>
<dbReference type="SUPFAM" id="SSF48150">
    <property type="entry name" value="DNA-glycosylase"/>
    <property type="match status" value="1"/>
</dbReference>
<keyword evidence="2" id="KW-0326">Glycosidase</keyword>
<keyword evidence="3" id="KW-1185">Reference proteome</keyword>
<proteinExistence type="predicted"/>
<dbReference type="Pfam" id="PF03352">
    <property type="entry name" value="Adenine_glyco"/>
    <property type="match status" value="1"/>
</dbReference>
<dbReference type="Proteomes" id="UP000193778">
    <property type="component" value="Unassembled WGS sequence"/>
</dbReference>
<dbReference type="RefSeq" id="WP_085824086.1">
    <property type="nucleotide sequence ID" value="NZ_FWFP01000012.1"/>
</dbReference>
<dbReference type="Gene3D" id="1.10.340.30">
    <property type="entry name" value="Hypothetical protein, domain 2"/>
    <property type="match status" value="1"/>
</dbReference>
<evidence type="ECO:0000313" key="3">
    <source>
        <dbReference type="Proteomes" id="UP000193778"/>
    </source>
</evidence>
<dbReference type="PANTHER" id="PTHR30037">
    <property type="entry name" value="DNA-3-METHYLADENINE GLYCOSYLASE 1"/>
    <property type="match status" value="1"/>
</dbReference>
<dbReference type="InterPro" id="IPR011257">
    <property type="entry name" value="DNA_glycosylase"/>
</dbReference>
<organism evidence="2 3">
    <name type="scientific">Ruegeria meonggei</name>
    <dbReference type="NCBI Taxonomy" id="1446476"/>
    <lineage>
        <taxon>Bacteria</taxon>
        <taxon>Pseudomonadati</taxon>
        <taxon>Pseudomonadota</taxon>
        <taxon>Alphaproteobacteria</taxon>
        <taxon>Rhodobacterales</taxon>
        <taxon>Roseobacteraceae</taxon>
        <taxon>Ruegeria</taxon>
    </lineage>
</organism>
<name>A0A1X7A587_9RHOB</name>
<feature type="binding site" evidence="1">
    <location>
        <position position="183"/>
    </location>
    <ligand>
        <name>Zn(2+)</name>
        <dbReference type="ChEBI" id="CHEBI:29105"/>
    </ligand>
</feature>
<feature type="binding site" evidence="1">
    <location>
        <position position="179"/>
    </location>
    <ligand>
        <name>Zn(2+)</name>
        <dbReference type="ChEBI" id="CHEBI:29105"/>
    </ligand>
</feature>
<dbReference type="GO" id="GO:0008725">
    <property type="term" value="F:DNA-3-methyladenine glycosylase activity"/>
    <property type="evidence" value="ECO:0007669"/>
    <property type="project" value="UniProtKB-EC"/>
</dbReference>
<dbReference type="EC" id="3.2.2.20" evidence="2"/>
<protein>
    <submittedName>
        <fullName evidence="2">DNA-3-methyladenine glycosylase 1</fullName>
        <ecNumber evidence="2">3.2.2.20</ecNumber>
    </submittedName>
</protein>
<accession>A0A1X7A587</accession>
<keyword evidence="2" id="KW-0378">Hydrolase</keyword>
<dbReference type="InterPro" id="IPR005019">
    <property type="entry name" value="Adenine_glyco"/>
</dbReference>
<feature type="binding site" evidence="1">
    <location>
        <position position="14"/>
    </location>
    <ligand>
        <name>Zn(2+)</name>
        <dbReference type="ChEBI" id="CHEBI:29105"/>
    </ligand>
</feature>
<evidence type="ECO:0000313" key="2">
    <source>
        <dbReference type="EMBL" id="SLN70585.1"/>
    </source>
</evidence>
<dbReference type="PANTHER" id="PTHR30037:SF4">
    <property type="entry name" value="DNA-3-METHYLADENINE GLYCOSYLASE I"/>
    <property type="match status" value="1"/>
</dbReference>
<sequence>MSNTIPGPDGLPRCGWCSSAPEFYDYHDQEWGYPVADDQRLFEKLCLESFQSGLSWRTILAKRENFRKTFNRFDYNAVAEFDEADIERLLQDKGIVRHRGKIEAVINNARRAQELVAAEGSLAAYVWRYEAETSPEPQTASTSPESVAMSKDLKKRGWKFVGPTTVFAFMQAMGLVNDHAIGCVMREKAAQLRRDFIRPELRHSDRSAEDLVDIAAQSVIELGI</sequence>
<dbReference type="OrthoDB" id="9807664at2"/>
<keyword evidence="1" id="KW-0862">Zinc</keyword>
<dbReference type="GO" id="GO:0006284">
    <property type="term" value="P:base-excision repair"/>
    <property type="evidence" value="ECO:0007669"/>
    <property type="project" value="InterPro"/>
</dbReference>
<dbReference type="GO" id="GO:0046872">
    <property type="term" value="F:metal ion binding"/>
    <property type="evidence" value="ECO:0007669"/>
    <property type="project" value="UniProtKB-KW"/>
</dbReference>
<dbReference type="AlphaFoldDB" id="A0A1X7A587"/>